<dbReference type="STRING" id="479431.Namu_2032"/>
<keyword evidence="2" id="KW-0472">Membrane</keyword>
<proteinExistence type="predicted"/>
<dbReference type="HOGENOM" id="CLU_2899472_0_0_11"/>
<sequence length="62" mass="6823">MDGGFFWDHAEAMTAALIVLALFLLLAVAGPRFGTDSRRPRGWAERDPDTALWSDPGVAHLR</sequence>
<dbReference type="InParanoid" id="C8XI46"/>
<dbReference type="EMBL" id="CP001737">
    <property type="protein sequence ID" value="ACV78415.1"/>
    <property type="molecule type" value="Genomic_DNA"/>
</dbReference>
<feature type="region of interest" description="Disordered" evidence="1">
    <location>
        <begin position="32"/>
        <end position="62"/>
    </location>
</feature>
<dbReference type="AlphaFoldDB" id="C8XI46"/>
<name>C8XI46_NAKMY</name>
<reference evidence="3 4" key="2">
    <citation type="journal article" date="2010" name="Stand. Genomic Sci.">
        <title>Complete genome sequence of Nakamurella multipartita type strain (Y-104).</title>
        <authorList>
            <person name="Tice H."/>
            <person name="Mayilraj S."/>
            <person name="Sims D."/>
            <person name="Lapidus A."/>
            <person name="Nolan M."/>
            <person name="Lucas S."/>
            <person name="Glavina Del Rio T."/>
            <person name="Copeland A."/>
            <person name="Cheng J.F."/>
            <person name="Meincke L."/>
            <person name="Bruce D."/>
            <person name="Goodwin L."/>
            <person name="Pitluck S."/>
            <person name="Ivanova N."/>
            <person name="Mavromatis K."/>
            <person name="Ovchinnikova G."/>
            <person name="Pati A."/>
            <person name="Chen A."/>
            <person name="Palaniappan K."/>
            <person name="Land M."/>
            <person name="Hauser L."/>
            <person name="Chang Y.J."/>
            <person name="Jeffries C.D."/>
            <person name="Detter J.C."/>
            <person name="Brettin T."/>
            <person name="Rohde M."/>
            <person name="Goker M."/>
            <person name="Bristow J."/>
            <person name="Eisen J.A."/>
            <person name="Markowitz V."/>
            <person name="Hugenholtz P."/>
            <person name="Kyrpides N.C."/>
            <person name="Klenk H.P."/>
            <person name="Chen F."/>
        </authorList>
    </citation>
    <scope>NUCLEOTIDE SEQUENCE [LARGE SCALE GENOMIC DNA]</scope>
    <source>
        <strain evidence="4">ATCC 700099 / DSM 44233 / CIP 104796 / JCM 9543 / NBRC 105858 / Y-104</strain>
    </source>
</reference>
<dbReference type="Proteomes" id="UP000002218">
    <property type="component" value="Chromosome"/>
</dbReference>
<evidence type="ECO:0000313" key="4">
    <source>
        <dbReference type="Proteomes" id="UP000002218"/>
    </source>
</evidence>
<keyword evidence="2" id="KW-1133">Transmembrane helix</keyword>
<reference evidence="4" key="1">
    <citation type="submission" date="2009-09" db="EMBL/GenBank/DDBJ databases">
        <title>The complete genome of Nakamurella multipartita DSM 44233.</title>
        <authorList>
            <consortium name="US DOE Joint Genome Institute (JGI-PGF)"/>
            <person name="Lucas S."/>
            <person name="Copeland A."/>
            <person name="Lapidus A."/>
            <person name="Glavina del Rio T."/>
            <person name="Dalin E."/>
            <person name="Tice H."/>
            <person name="Bruce D."/>
            <person name="Goodwin L."/>
            <person name="Pitluck S."/>
            <person name="Kyrpides N."/>
            <person name="Mavromatis K."/>
            <person name="Ivanova N."/>
            <person name="Ovchinnikova G."/>
            <person name="Sims D."/>
            <person name="Meincke L."/>
            <person name="Brettin T."/>
            <person name="Detter J.C."/>
            <person name="Han C."/>
            <person name="Larimer F."/>
            <person name="Land M."/>
            <person name="Hauser L."/>
            <person name="Markowitz V."/>
            <person name="Cheng J.-F."/>
            <person name="Hugenholtz P."/>
            <person name="Woyke T."/>
            <person name="Wu D."/>
            <person name="Klenk H.-P."/>
            <person name="Eisen J.A."/>
        </authorList>
    </citation>
    <scope>NUCLEOTIDE SEQUENCE [LARGE SCALE GENOMIC DNA]</scope>
    <source>
        <strain evidence="4">ATCC 700099 / DSM 44233 / CIP 104796 / JCM 9543 / NBRC 105858 / Y-104</strain>
    </source>
</reference>
<feature type="compositionally biased region" description="Basic and acidic residues" evidence="1">
    <location>
        <begin position="35"/>
        <end position="49"/>
    </location>
</feature>
<keyword evidence="4" id="KW-1185">Reference proteome</keyword>
<organism evidence="3 4">
    <name type="scientific">Nakamurella multipartita (strain ATCC 700099 / DSM 44233 / CIP 104796 / JCM 9543 / NBRC 105858 / Y-104)</name>
    <name type="common">Microsphaera multipartita</name>
    <dbReference type="NCBI Taxonomy" id="479431"/>
    <lineage>
        <taxon>Bacteria</taxon>
        <taxon>Bacillati</taxon>
        <taxon>Actinomycetota</taxon>
        <taxon>Actinomycetes</taxon>
        <taxon>Nakamurellales</taxon>
        <taxon>Nakamurellaceae</taxon>
        <taxon>Nakamurella</taxon>
    </lineage>
</organism>
<evidence type="ECO:0000313" key="3">
    <source>
        <dbReference type="EMBL" id="ACV78415.1"/>
    </source>
</evidence>
<keyword evidence="2" id="KW-0812">Transmembrane</keyword>
<gene>
    <name evidence="3" type="ordered locus">Namu_2032</name>
</gene>
<feature type="transmembrane region" description="Helical" evidence="2">
    <location>
        <begin position="12"/>
        <end position="31"/>
    </location>
</feature>
<protein>
    <submittedName>
        <fullName evidence="3">Uncharacterized protein</fullName>
    </submittedName>
</protein>
<dbReference type="KEGG" id="nml:Namu_2032"/>
<evidence type="ECO:0000256" key="2">
    <source>
        <dbReference type="SAM" id="Phobius"/>
    </source>
</evidence>
<accession>C8XI46</accession>
<evidence type="ECO:0000256" key="1">
    <source>
        <dbReference type="SAM" id="MobiDB-lite"/>
    </source>
</evidence>